<organism evidence="1 2">
    <name type="scientific">Lysobacter enzymogenes</name>
    <dbReference type="NCBI Taxonomy" id="69"/>
    <lineage>
        <taxon>Bacteria</taxon>
        <taxon>Pseudomonadati</taxon>
        <taxon>Pseudomonadota</taxon>
        <taxon>Gammaproteobacteria</taxon>
        <taxon>Lysobacterales</taxon>
        <taxon>Lysobacteraceae</taxon>
        <taxon>Lysobacter</taxon>
    </lineage>
</organism>
<dbReference type="EMBL" id="CP013140">
    <property type="protein sequence ID" value="ALN57348.1"/>
    <property type="molecule type" value="Genomic_DNA"/>
</dbReference>
<dbReference type="PATRIC" id="fig|69.6.peg.1965"/>
<dbReference type="AlphaFoldDB" id="A0A0S2DFJ1"/>
<name>A0A0S2DFJ1_LYSEN</name>
<gene>
    <name evidence="1" type="ORF">GLE_1998</name>
</gene>
<accession>A0A0S2DFJ1</accession>
<evidence type="ECO:0000313" key="2">
    <source>
        <dbReference type="Proteomes" id="UP000061569"/>
    </source>
</evidence>
<proteinExistence type="predicted"/>
<sequence length="64" mass="7019">MRLDAFTELAADVLGAKLDPVYQGAHGLDHRRVYDATANGIFVRINTTPGTYRCVTVAHIYPAD</sequence>
<evidence type="ECO:0000313" key="1">
    <source>
        <dbReference type="EMBL" id="ALN57348.1"/>
    </source>
</evidence>
<dbReference type="KEGG" id="lez:GLE_1998"/>
<protein>
    <submittedName>
        <fullName evidence="1">Uncharacterized protein</fullName>
    </submittedName>
</protein>
<reference evidence="1 2" key="1">
    <citation type="submission" date="2015-11" db="EMBL/GenBank/DDBJ databases">
        <title>Genome sequences of Lysobacter enzymogenes strain C3 and Lysobacter antibioticus ATCC 29479.</title>
        <authorList>
            <person name="Kobayashi D.Y."/>
        </authorList>
    </citation>
    <scope>NUCLEOTIDE SEQUENCE [LARGE SCALE GENOMIC DNA]</scope>
    <source>
        <strain evidence="1 2">C3</strain>
    </source>
</reference>
<dbReference type="Proteomes" id="UP000061569">
    <property type="component" value="Chromosome"/>
</dbReference>